<evidence type="ECO:0000256" key="1">
    <source>
        <dbReference type="SAM" id="MobiDB-lite"/>
    </source>
</evidence>
<feature type="compositionally biased region" description="Basic and acidic residues" evidence="1">
    <location>
        <begin position="23"/>
        <end position="39"/>
    </location>
</feature>
<reference evidence="2 3" key="1">
    <citation type="journal article" date="2013" name="Curr. Biol.">
        <title>The Genome of the Foraminiferan Reticulomyxa filosa.</title>
        <authorList>
            <person name="Glockner G."/>
            <person name="Hulsmann N."/>
            <person name="Schleicher M."/>
            <person name="Noegel A.A."/>
            <person name="Eichinger L."/>
            <person name="Gallinger C."/>
            <person name="Pawlowski J."/>
            <person name="Sierra R."/>
            <person name="Euteneuer U."/>
            <person name="Pillet L."/>
            <person name="Moustafa A."/>
            <person name="Platzer M."/>
            <person name="Groth M."/>
            <person name="Szafranski K."/>
            <person name="Schliwa M."/>
        </authorList>
    </citation>
    <scope>NUCLEOTIDE SEQUENCE [LARGE SCALE GENOMIC DNA]</scope>
</reference>
<organism evidence="2 3">
    <name type="scientific">Reticulomyxa filosa</name>
    <dbReference type="NCBI Taxonomy" id="46433"/>
    <lineage>
        <taxon>Eukaryota</taxon>
        <taxon>Sar</taxon>
        <taxon>Rhizaria</taxon>
        <taxon>Retaria</taxon>
        <taxon>Foraminifera</taxon>
        <taxon>Monothalamids</taxon>
        <taxon>Reticulomyxidae</taxon>
        <taxon>Reticulomyxa</taxon>
    </lineage>
</organism>
<comment type="caution">
    <text evidence="2">The sequence shown here is derived from an EMBL/GenBank/DDBJ whole genome shotgun (WGS) entry which is preliminary data.</text>
</comment>
<evidence type="ECO:0000313" key="3">
    <source>
        <dbReference type="Proteomes" id="UP000023152"/>
    </source>
</evidence>
<gene>
    <name evidence="2" type="ORF">RFI_17159</name>
</gene>
<keyword evidence="3" id="KW-1185">Reference proteome</keyword>
<feature type="non-terminal residue" evidence="2">
    <location>
        <position position="145"/>
    </location>
</feature>
<dbReference type="AlphaFoldDB" id="X6N2U2"/>
<name>X6N2U2_RETFI</name>
<accession>X6N2U2</accession>
<dbReference type="EMBL" id="ASPP01012981">
    <property type="protein sequence ID" value="ETO20059.1"/>
    <property type="molecule type" value="Genomic_DNA"/>
</dbReference>
<protein>
    <submittedName>
        <fullName evidence="2">Uncharacterized protein</fullName>
    </submittedName>
</protein>
<feature type="region of interest" description="Disordered" evidence="1">
    <location>
        <begin position="21"/>
        <end position="47"/>
    </location>
</feature>
<dbReference type="Proteomes" id="UP000023152">
    <property type="component" value="Unassembled WGS sequence"/>
</dbReference>
<evidence type="ECO:0000313" key="2">
    <source>
        <dbReference type="EMBL" id="ETO20059.1"/>
    </source>
</evidence>
<sequence>MDFTNVYIKLCAEISTQLLAANEDEKNEKEEKEEQKKEQQQQQQQHPYMHRLEIALKQAMDRIFFWPPLFANKESGDVDSVPLPSDSDDDRWKKQEKLYFLQIPKLPLFKAAKQCFHPYLMDTKASDGTKNINDTNNGNTTTITT</sequence>
<proteinExistence type="predicted"/>